<sequence>MDIVCHHCGALHWAQEAIKNSTAQLPCFGMCCNHGQVRLPPAVDPPYALQQLLSGETPQSQEFRENIRQYNAALAFTSLGVAIDESINNGRGPYVFWIHGELCHRIGSLLPAEGRSPAYAQLYIYDPRAVLDQRMQRNSNLRRDTMELLQHMLERHHFYAGIYKHAHEILSEHDGVEDISINLRVDNSRDRRRYNLPTAEELAVILPGNGAQPSESRDIVLRQRDGPLRRVHDGHPAYAPLHYVLLFPHGEDGWSWELRQHVSAGQQPRRLSQTRFYAYCIQHRENTFPTILRGGRLFQQYLVDMWASADQNRLNYLLKNQNQIRASLYSGLEDAIATADGVIDLNELGQRIILPSSYIGGPRHMQQLYQDSMAVGRYYKKVDLFITMTANP</sequence>
<evidence type="ECO:0000259" key="1">
    <source>
        <dbReference type="Pfam" id="PF14214"/>
    </source>
</evidence>
<dbReference type="VEuPathDB" id="FungiDB:BD410DRAFT_702923"/>
<dbReference type="PANTHER" id="PTHR45786:SF74">
    <property type="entry name" value="ATP-DEPENDENT DNA HELICASE"/>
    <property type="match status" value="1"/>
</dbReference>
<reference evidence="2 3" key="1">
    <citation type="submission" date="2018-06" db="EMBL/GenBank/DDBJ databases">
        <title>A transcriptomic atlas of mushroom development highlights an independent origin of complex multicellularity.</title>
        <authorList>
            <consortium name="DOE Joint Genome Institute"/>
            <person name="Krizsan K."/>
            <person name="Almasi E."/>
            <person name="Merenyi Z."/>
            <person name="Sahu N."/>
            <person name="Viragh M."/>
            <person name="Koszo T."/>
            <person name="Mondo S."/>
            <person name="Kiss B."/>
            <person name="Balint B."/>
            <person name="Kues U."/>
            <person name="Barry K."/>
            <person name="Hegedus J.C."/>
            <person name="Henrissat B."/>
            <person name="Johnson J."/>
            <person name="Lipzen A."/>
            <person name="Ohm R."/>
            <person name="Nagy I."/>
            <person name="Pangilinan J."/>
            <person name="Yan J."/>
            <person name="Xiong Y."/>
            <person name="Grigoriev I.V."/>
            <person name="Hibbett D.S."/>
            <person name="Nagy L.G."/>
        </authorList>
    </citation>
    <scope>NUCLEOTIDE SEQUENCE [LARGE SCALE GENOMIC DNA]</scope>
    <source>
        <strain evidence="2 3">SZMC22713</strain>
    </source>
</reference>
<dbReference type="Pfam" id="PF14214">
    <property type="entry name" value="Helitron_like_N"/>
    <property type="match status" value="1"/>
</dbReference>
<feature type="non-terminal residue" evidence="2">
    <location>
        <position position="392"/>
    </location>
</feature>
<dbReference type="AlphaFoldDB" id="A0A4Y7PHH9"/>
<gene>
    <name evidence="2" type="ORF">BD410DRAFT_702923</name>
</gene>
<dbReference type="STRING" id="50990.A0A4Y7PHH9"/>
<dbReference type="OrthoDB" id="2272314at2759"/>
<evidence type="ECO:0000313" key="3">
    <source>
        <dbReference type="Proteomes" id="UP000294933"/>
    </source>
</evidence>
<organism evidence="2 3">
    <name type="scientific">Rickenella mellea</name>
    <dbReference type="NCBI Taxonomy" id="50990"/>
    <lineage>
        <taxon>Eukaryota</taxon>
        <taxon>Fungi</taxon>
        <taxon>Dikarya</taxon>
        <taxon>Basidiomycota</taxon>
        <taxon>Agaricomycotina</taxon>
        <taxon>Agaricomycetes</taxon>
        <taxon>Hymenochaetales</taxon>
        <taxon>Rickenellaceae</taxon>
        <taxon>Rickenella</taxon>
    </lineage>
</organism>
<dbReference type="EMBL" id="ML170337">
    <property type="protein sequence ID" value="TDL14451.1"/>
    <property type="molecule type" value="Genomic_DNA"/>
</dbReference>
<protein>
    <recommendedName>
        <fullName evidence="1">Helitron helicase-like domain-containing protein</fullName>
    </recommendedName>
</protein>
<name>A0A4Y7PHH9_9AGAM</name>
<accession>A0A4Y7PHH9</accession>
<evidence type="ECO:0000313" key="2">
    <source>
        <dbReference type="EMBL" id="TDL14451.1"/>
    </source>
</evidence>
<dbReference type="PANTHER" id="PTHR45786">
    <property type="entry name" value="DNA BINDING PROTEIN-LIKE"/>
    <property type="match status" value="1"/>
</dbReference>
<keyword evidence="3" id="KW-1185">Reference proteome</keyword>
<dbReference type="InterPro" id="IPR025476">
    <property type="entry name" value="Helitron_helicase-like"/>
</dbReference>
<proteinExistence type="predicted"/>
<feature type="domain" description="Helitron helicase-like" evidence="1">
    <location>
        <begin position="276"/>
        <end position="392"/>
    </location>
</feature>
<dbReference type="Proteomes" id="UP000294933">
    <property type="component" value="Unassembled WGS sequence"/>
</dbReference>